<name>A0ABU4HQQ9_9ACTN</name>
<feature type="domain" description="Thioredoxin" evidence="6">
    <location>
        <begin position="223"/>
        <end position="342"/>
    </location>
</feature>
<dbReference type="SUPFAM" id="SSF52833">
    <property type="entry name" value="Thioredoxin-like"/>
    <property type="match status" value="1"/>
</dbReference>
<dbReference type="Pfam" id="PF07291">
    <property type="entry name" value="MauE"/>
    <property type="match status" value="1"/>
</dbReference>
<feature type="transmembrane region" description="Helical" evidence="5">
    <location>
        <begin position="43"/>
        <end position="63"/>
    </location>
</feature>
<evidence type="ECO:0000256" key="1">
    <source>
        <dbReference type="ARBA" id="ARBA00004141"/>
    </source>
</evidence>
<evidence type="ECO:0000313" key="7">
    <source>
        <dbReference type="EMBL" id="MDW5595569.1"/>
    </source>
</evidence>
<keyword evidence="3 5" id="KW-1133">Transmembrane helix</keyword>
<dbReference type="InterPro" id="IPR013766">
    <property type="entry name" value="Thioredoxin_domain"/>
</dbReference>
<dbReference type="RefSeq" id="WP_318597906.1">
    <property type="nucleotide sequence ID" value="NZ_JAWSTH010000035.1"/>
</dbReference>
<dbReference type="Gene3D" id="3.40.30.10">
    <property type="entry name" value="Glutaredoxin"/>
    <property type="match status" value="1"/>
</dbReference>
<accession>A0ABU4HQQ9</accession>
<dbReference type="InterPro" id="IPR036249">
    <property type="entry name" value="Thioredoxin-like_sf"/>
</dbReference>
<protein>
    <submittedName>
        <fullName evidence="7">MauE/DoxX family redox-associated membrane protein</fullName>
    </submittedName>
</protein>
<evidence type="ECO:0000259" key="6">
    <source>
        <dbReference type="PROSITE" id="PS51352"/>
    </source>
</evidence>
<keyword evidence="2 5" id="KW-0812">Transmembrane</keyword>
<feature type="transmembrane region" description="Helical" evidence="5">
    <location>
        <begin position="152"/>
        <end position="175"/>
    </location>
</feature>
<sequence>MTTILTVARALLVAVFAVAGTAKLADRDGAREAARGFGLPPRLAGPLALALPLAELAIAGALVPLASAPWAALAALALLLAFVALIVRALRAGSAPDCHCFGQLHSAPAGRATLVRNGLLAGLAALVAVDGLATGSGGAPSLTGWLGELSGAALGGLAAGAALIALFGAGSWFALELLRQNGRMLERIDRLEELRGGDEVGAGELLEGLLGGNAAPAPLAVVRPAPRAVPDVPLTDLAGEPMPLGDLLRRDLPLLLVFSDPTCGPCRALAPEVAAWQRELDEVLTVAVVGRGDDGAAGDAYGVAGTPSAVLIAPDGLIEGGPVGGAGAIRALMRRAVDVTDSAARPAASA</sequence>
<evidence type="ECO:0000256" key="4">
    <source>
        <dbReference type="ARBA" id="ARBA00023136"/>
    </source>
</evidence>
<comment type="caution">
    <text evidence="7">The sequence shown here is derived from an EMBL/GenBank/DDBJ whole genome shotgun (WGS) entry which is preliminary data.</text>
</comment>
<comment type="subcellular location">
    <subcellularLocation>
        <location evidence="1">Membrane</location>
        <topology evidence="1">Multi-pass membrane protein</topology>
    </subcellularLocation>
</comment>
<evidence type="ECO:0000256" key="3">
    <source>
        <dbReference type="ARBA" id="ARBA00022989"/>
    </source>
</evidence>
<feature type="transmembrane region" description="Helical" evidence="5">
    <location>
        <begin position="70"/>
        <end position="87"/>
    </location>
</feature>
<evidence type="ECO:0000256" key="5">
    <source>
        <dbReference type="SAM" id="Phobius"/>
    </source>
</evidence>
<dbReference type="Proteomes" id="UP001284601">
    <property type="component" value="Unassembled WGS sequence"/>
</dbReference>
<dbReference type="PROSITE" id="PS51352">
    <property type="entry name" value="THIOREDOXIN_2"/>
    <property type="match status" value="1"/>
</dbReference>
<dbReference type="InterPro" id="IPR017937">
    <property type="entry name" value="Thioredoxin_CS"/>
</dbReference>
<dbReference type="Pfam" id="PF00085">
    <property type="entry name" value="Thioredoxin"/>
    <property type="match status" value="1"/>
</dbReference>
<organism evidence="7 8">
    <name type="scientific">Conexibacter stalactiti</name>
    <dbReference type="NCBI Taxonomy" id="1940611"/>
    <lineage>
        <taxon>Bacteria</taxon>
        <taxon>Bacillati</taxon>
        <taxon>Actinomycetota</taxon>
        <taxon>Thermoleophilia</taxon>
        <taxon>Solirubrobacterales</taxon>
        <taxon>Conexibacteraceae</taxon>
        <taxon>Conexibacter</taxon>
    </lineage>
</organism>
<dbReference type="EMBL" id="JAWSTH010000035">
    <property type="protein sequence ID" value="MDW5595569.1"/>
    <property type="molecule type" value="Genomic_DNA"/>
</dbReference>
<gene>
    <name evidence="7" type="ORF">R7226_14560</name>
</gene>
<evidence type="ECO:0000256" key="2">
    <source>
        <dbReference type="ARBA" id="ARBA00022692"/>
    </source>
</evidence>
<evidence type="ECO:0000313" key="8">
    <source>
        <dbReference type="Proteomes" id="UP001284601"/>
    </source>
</evidence>
<dbReference type="InterPro" id="IPR009908">
    <property type="entry name" value="Methylamine_util_MauE"/>
</dbReference>
<dbReference type="PROSITE" id="PS00194">
    <property type="entry name" value="THIOREDOXIN_1"/>
    <property type="match status" value="1"/>
</dbReference>
<reference evidence="8" key="1">
    <citation type="submission" date="2023-07" db="EMBL/GenBank/DDBJ databases">
        <title>Conexibacter stalactiti sp. nov., isolated from stalactites in a lava cave and emended description of the genus Conexibacter.</title>
        <authorList>
            <person name="Lee S.D."/>
        </authorList>
    </citation>
    <scope>NUCLEOTIDE SEQUENCE [LARGE SCALE GENOMIC DNA]</scope>
    <source>
        <strain evidence="8">KCTC 39840</strain>
    </source>
</reference>
<keyword evidence="8" id="KW-1185">Reference proteome</keyword>
<proteinExistence type="predicted"/>
<keyword evidence="4 5" id="KW-0472">Membrane</keyword>